<dbReference type="InterPro" id="IPR011011">
    <property type="entry name" value="Znf_FYVE_PHD"/>
</dbReference>
<keyword evidence="3" id="KW-0678">Repressor</keyword>
<dbReference type="PANTHER" id="PTHR23068:SF25">
    <property type="entry name" value="DNA (CYTOSINE-5)-METHYLTRANSFERASE DRM2"/>
    <property type="match status" value="1"/>
</dbReference>
<dbReference type="InterPro" id="IPR025766">
    <property type="entry name" value="ADD"/>
</dbReference>
<feature type="active site" evidence="11">
    <location>
        <position position="327"/>
    </location>
</feature>
<organism evidence="14 15">
    <name type="scientific">Homarus americanus</name>
    <name type="common">American lobster</name>
    <dbReference type="NCBI Taxonomy" id="6706"/>
    <lineage>
        <taxon>Eukaryota</taxon>
        <taxon>Metazoa</taxon>
        <taxon>Ecdysozoa</taxon>
        <taxon>Arthropoda</taxon>
        <taxon>Crustacea</taxon>
        <taxon>Multicrustacea</taxon>
        <taxon>Malacostraca</taxon>
        <taxon>Eumalacostraca</taxon>
        <taxon>Eucarida</taxon>
        <taxon>Decapoda</taxon>
        <taxon>Pleocyemata</taxon>
        <taxon>Astacidea</taxon>
        <taxon>Nephropoidea</taxon>
        <taxon>Nephropidae</taxon>
        <taxon>Homarus</taxon>
    </lineage>
</organism>
<evidence type="ECO:0000256" key="9">
    <source>
        <dbReference type="ARBA" id="ARBA00022833"/>
    </source>
</evidence>
<dbReference type="InterPro" id="IPR040552">
    <property type="entry name" value="DNMT3_ADD_GATA1-like"/>
</dbReference>
<evidence type="ECO:0000256" key="4">
    <source>
        <dbReference type="ARBA" id="ARBA00022603"/>
    </source>
</evidence>
<dbReference type="Gene3D" id="3.40.50.150">
    <property type="entry name" value="Vaccinia Virus protein VP39"/>
    <property type="match status" value="2"/>
</dbReference>
<dbReference type="InterPro" id="IPR013083">
    <property type="entry name" value="Znf_RING/FYVE/PHD"/>
</dbReference>
<keyword evidence="5 11" id="KW-0808">Transferase</keyword>
<evidence type="ECO:0000256" key="10">
    <source>
        <dbReference type="ARBA" id="ARBA00023242"/>
    </source>
</evidence>
<dbReference type="Pfam" id="PF17980">
    <property type="entry name" value="ADD_DNMT3"/>
    <property type="match status" value="1"/>
</dbReference>
<reference evidence="14" key="1">
    <citation type="journal article" date="2021" name="Sci. Adv.">
        <title>The American lobster genome reveals insights on longevity, neural, and immune adaptations.</title>
        <authorList>
            <person name="Polinski J.M."/>
            <person name="Zimin A.V."/>
            <person name="Clark K.F."/>
            <person name="Kohn A.B."/>
            <person name="Sadowski N."/>
            <person name="Timp W."/>
            <person name="Ptitsyn A."/>
            <person name="Khanna P."/>
            <person name="Romanova D.Y."/>
            <person name="Williams P."/>
            <person name="Greenwood S.J."/>
            <person name="Moroz L.L."/>
            <person name="Walt D.R."/>
            <person name="Bodnar A.G."/>
        </authorList>
    </citation>
    <scope>NUCLEOTIDE SEQUENCE</scope>
    <source>
        <strain evidence="14">GMGI-L3</strain>
    </source>
</reference>
<evidence type="ECO:0000256" key="6">
    <source>
        <dbReference type="ARBA" id="ARBA00022691"/>
    </source>
</evidence>
<dbReference type="PROSITE" id="PS51533">
    <property type="entry name" value="ADD"/>
    <property type="match status" value="1"/>
</dbReference>
<feature type="compositionally biased region" description="Polar residues" evidence="12">
    <location>
        <begin position="599"/>
        <end position="608"/>
    </location>
</feature>
<dbReference type="EC" id="2.1.1.37" evidence="2"/>
<dbReference type="Pfam" id="PF00145">
    <property type="entry name" value="DNA_methylase"/>
    <property type="match status" value="1"/>
</dbReference>
<dbReference type="InterPro" id="IPR001525">
    <property type="entry name" value="C5_MeTfrase"/>
</dbReference>
<dbReference type="GO" id="GO:0005634">
    <property type="term" value="C:nucleus"/>
    <property type="evidence" value="ECO:0007669"/>
    <property type="project" value="UniProtKB-SubCell"/>
</dbReference>
<evidence type="ECO:0000256" key="11">
    <source>
        <dbReference type="PROSITE-ProRule" id="PRU01016"/>
    </source>
</evidence>
<comment type="caution">
    <text evidence="14">The sequence shown here is derived from an EMBL/GenBank/DDBJ whole genome shotgun (WGS) entry which is preliminary data.</text>
</comment>
<dbReference type="GO" id="GO:0003886">
    <property type="term" value="F:DNA (cytosine-5-)-methyltransferase activity"/>
    <property type="evidence" value="ECO:0007669"/>
    <property type="project" value="UniProtKB-EC"/>
</dbReference>
<comment type="similarity">
    <text evidence="11">Belongs to the class I-like SAM-binding methyltransferase superfamily. C5-methyltransferase family.</text>
</comment>
<sequence length="837" mass="93803">TQWIMLEKRTTPADMSFISNADRGRLVWAKIAGSRAWPDIHLSPKVERCLCRIKKTLLRTASSSSSSQSDSVDSSNANERQNSKPKDLLLKAARDGKYDIETLCISCDQTDCEVVSPHPYIKGGTCGVCKEEFEDNKLACEEDGSNDMYCAVCGSLGEVLECDEPDCKRVFCTWCVELLVSPSAVQRIIETDPWHCFLCKPYHPDTHGLIQPRMNWQEKLAAKSGNHQSNSCNMILEDDVPDKSTFPNRPLRVLSLFDGIGTGFYALDKLGLEVEAYFASEINKSAMNVATLNFGTKITFIGDVQNFTNGQITEICPIDLLIGGSPCNDFSFVNPNRKGLFDPTGSGILFFHFFRVQKTIQAVNGNTHLFWLFENVSNMPQEIKLHINIFLEKEPVKIDAKYCSPQRRPRYFWGNIPGMRRPFPPEMEKDQDLSRCLLKISGRKAVVKKINCVTTNSASLKLGGLSQWPIRMNDIGDVPWSTEIEKIFGFPQHYTDVGNLTPKERQTLLGKSWSVPVVLHILKPLTKYFPRKKKHLTIDESNNTVQSKKQQDPTLNPTIEDEVQLSSNILNTIDANVASSTILPPSSTSDSLRRDENMLSESSVTETEISRNVLSAGAASYSPLVSDSKMVTVGPEMNSMMCGGDEEMTPDDFSLTSNEEQFAEEHNTAHGKAAVSVTTALAKTISPKEIHVSDIELQNNVSEHSIENDEEMQDELYLTLLEDENICGSSPMYTSKNTDNQYTRKSLDNSNHNLTDEAVFVPRDIMSSRPVSTGNMFSSKNILETKAESQSLRSKDRANNLIAAKPYTLRSMKIKELRSVRKSTSKMRINHQKLKKF</sequence>
<dbReference type="Proteomes" id="UP000747542">
    <property type="component" value="Unassembled WGS sequence"/>
</dbReference>
<dbReference type="PROSITE" id="PS51679">
    <property type="entry name" value="SAM_MT_C5"/>
    <property type="match status" value="1"/>
</dbReference>
<evidence type="ECO:0000256" key="5">
    <source>
        <dbReference type="ARBA" id="ARBA00022679"/>
    </source>
</evidence>
<keyword evidence="15" id="KW-1185">Reference proteome</keyword>
<evidence type="ECO:0000256" key="1">
    <source>
        <dbReference type="ARBA" id="ARBA00004123"/>
    </source>
</evidence>
<dbReference type="Pfam" id="PF21255">
    <property type="entry name" value="DNMT3_ADD_GATA1-like"/>
    <property type="match status" value="1"/>
</dbReference>
<proteinExistence type="inferred from homology"/>
<dbReference type="GO" id="GO:0008270">
    <property type="term" value="F:zinc ion binding"/>
    <property type="evidence" value="ECO:0007669"/>
    <property type="project" value="UniProtKB-KW"/>
</dbReference>
<dbReference type="PANTHER" id="PTHR23068">
    <property type="entry name" value="DNA CYTOSINE-5- -METHYLTRANSFERASE 3-RELATED"/>
    <property type="match status" value="1"/>
</dbReference>
<protein>
    <recommendedName>
        <fullName evidence="2">DNA (cytosine-5-)-methyltransferase</fullName>
        <ecNumber evidence="2">2.1.1.37</ecNumber>
    </recommendedName>
</protein>
<accession>A0A8J5JKM8</accession>
<evidence type="ECO:0000256" key="7">
    <source>
        <dbReference type="ARBA" id="ARBA00022723"/>
    </source>
</evidence>
<feature type="compositionally biased region" description="Polar residues" evidence="12">
    <location>
        <begin position="581"/>
        <end position="590"/>
    </location>
</feature>
<dbReference type="Gene3D" id="3.30.40.10">
    <property type="entry name" value="Zinc/RING finger domain, C3HC4 (zinc finger)"/>
    <property type="match status" value="1"/>
</dbReference>
<evidence type="ECO:0000313" key="14">
    <source>
        <dbReference type="EMBL" id="KAG7154854.1"/>
    </source>
</evidence>
<dbReference type="InterPro" id="IPR018117">
    <property type="entry name" value="C5_DNA_meth_AS"/>
</dbReference>
<keyword evidence="6 11" id="KW-0949">S-adenosyl-L-methionine</keyword>
<dbReference type="GO" id="GO:0010468">
    <property type="term" value="P:regulation of gene expression"/>
    <property type="evidence" value="ECO:0007669"/>
    <property type="project" value="UniProtKB-ARBA"/>
</dbReference>
<dbReference type="GO" id="GO:0032259">
    <property type="term" value="P:methylation"/>
    <property type="evidence" value="ECO:0007669"/>
    <property type="project" value="UniProtKB-KW"/>
</dbReference>
<evidence type="ECO:0000256" key="8">
    <source>
        <dbReference type="ARBA" id="ARBA00022771"/>
    </source>
</evidence>
<dbReference type="SUPFAM" id="SSF53335">
    <property type="entry name" value="S-adenosyl-L-methionine-dependent methyltransferases"/>
    <property type="match status" value="1"/>
</dbReference>
<dbReference type="InterPro" id="IPR050390">
    <property type="entry name" value="C5-Methyltransferase"/>
</dbReference>
<evidence type="ECO:0000256" key="3">
    <source>
        <dbReference type="ARBA" id="ARBA00022491"/>
    </source>
</evidence>
<dbReference type="InterPro" id="IPR001965">
    <property type="entry name" value="Znf_PHD"/>
</dbReference>
<evidence type="ECO:0000256" key="12">
    <source>
        <dbReference type="SAM" id="MobiDB-lite"/>
    </source>
</evidence>
<evidence type="ECO:0000256" key="2">
    <source>
        <dbReference type="ARBA" id="ARBA00011975"/>
    </source>
</evidence>
<evidence type="ECO:0000313" key="15">
    <source>
        <dbReference type="Proteomes" id="UP000747542"/>
    </source>
</evidence>
<keyword evidence="10" id="KW-0539">Nucleus</keyword>
<feature type="compositionally biased region" description="Low complexity" evidence="12">
    <location>
        <begin position="62"/>
        <end position="75"/>
    </location>
</feature>
<dbReference type="EMBL" id="JAHLQT010043654">
    <property type="protein sequence ID" value="KAG7154854.1"/>
    <property type="molecule type" value="Genomic_DNA"/>
</dbReference>
<feature type="domain" description="PHD-type" evidence="13">
    <location>
        <begin position="92"/>
        <end position="229"/>
    </location>
</feature>
<feature type="non-terminal residue" evidence="14">
    <location>
        <position position="1"/>
    </location>
</feature>
<evidence type="ECO:0000259" key="13">
    <source>
        <dbReference type="PROSITE" id="PS51533"/>
    </source>
</evidence>
<feature type="region of interest" description="Disordered" evidence="12">
    <location>
        <begin position="581"/>
        <end position="608"/>
    </location>
</feature>
<dbReference type="CDD" id="cd11725">
    <property type="entry name" value="ADDz_Dnmt3"/>
    <property type="match status" value="1"/>
</dbReference>
<dbReference type="AlphaFoldDB" id="A0A8J5JKM8"/>
<dbReference type="InterPro" id="IPR049554">
    <property type="entry name" value="DNMT3_ADD_PHD"/>
</dbReference>
<feature type="region of interest" description="Disordered" evidence="12">
    <location>
        <begin position="62"/>
        <end position="83"/>
    </location>
</feature>
<dbReference type="InterPro" id="IPR029063">
    <property type="entry name" value="SAM-dependent_MTases_sf"/>
</dbReference>
<gene>
    <name evidence="14" type="primary">Dnmt3-L</name>
    <name evidence="14" type="ORF">Hamer_G019665</name>
</gene>
<keyword evidence="4 11" id="KW-0489">Methyltransferase</keyword>
<keyword evidence="7" id="KW-0479">Metal-binding</keyword>
<dbReference type="PROSITE" id="PS00094">
    <property type="entry name" value="C5_MTASE_1"/>
    <property type="match status" value="1"/>
</dbReference>
<dbReference type="SMART" id="SM00249">
    <property type="entry name" value="PHD"/>
    <property type="match status" value="1"/>
</dbReference>
<keyword evidence="8" id="KW-0863">Zinc-finger</keyword>
<comment type="subcellular location">
    <subcellularLocation>
        <location evidence="1">Nucleus</location>
    </subcellularLocation>
</comment>
<dbReference type="SUPFAM" id="SSF57903">
    <property type="entry name" value="FYVE/PHD zinc finger"/>
    <property type="match status" value="1"/>
</dbReference>
<name>A0A8J5JKM8_HOMAM</name>
<keyword evidence="9" id="KW-0862">Zinc</keyword>